<dbReference type="Gene3D" id="3.40.50.1580">
    <property type="entry name" value="Nucleoside phosphorylase domain"/>
    <property type="match status" value="1"/>
</dbReference>
<dbReference type="PANTHER" id="PTHR46832:SF1">
    <property type="entry name" value="5'-METHYLTHIOADENOSINE_S-ADENOSYLHOMOCYSTEINE NUCLEOSIDASE"/>
    <property type="match status" value="1"/>
</dbReference>
<dbReference type="InterPro" id="IPR000845">
    <property type="entry name" value="Nucleoside_phosphorylase_d"/>
</dbReference>
<gene>
    <name evidence="6 8" type="primary">mtnN</name>
    <name evidence="8" type="ORF">JFL75_01915</name>
</gene>
<dbReference type="GO" id="GO:0008930">
    <property type="term" value="F:methylthioadenosine nucleosidase activity"/>
    <property type="evidence" value="ECO:0007669"/>
    <property type="project" value="UniProtKB-UniRule"/>
</dbReference>
<dbReference type="KEGG" id="bhc:JFL75_01915"/>
<dbReference type="SUPFAM" id="SSF53167">
    <property type="entry name" value="Purine and uridine phosphorylases"/>
    <property type="match status" value="1"/>
</dbReference>
<feature type="binding site" evidence="6">
    <location>
        <position position="159"/>
    </location>
    <ligand>
        <name>substrate</name>
    </ligand>
</feature>
<dbReference type="GO" id="GO:0008782">
    <property type="term" value="F:adenosylhomocysteine nucleosidase activity"/>
    <property type="evidence" value="ECO:0007669"/>
    <property type="project" value="UniProtKB-UniRule"/>
</dbReference>
<evidence type="ECO:0000256" key="3">
    <source>
        <dbReference type="ARBA" id="ARBA00022801"/>
    </source>
</evidence>
<dbReference type="EMBL" id="CP067089">
    <property type="protein sequence ID" value="QQO09698.1"/>
    <property type="molecule type" value="Genomic_DNA"/>
</dbReference>
<dbReference type="GO" id="GO:0009164">
    <property type="term" value="P:nucleoside catabolic process"/>
    <property type="evidence" value="ECO:0007669"/>
    <property type="project" value="InterPro"/>
</dbReference>
<feature type="active site" description="Proton donor" evidence="6">
    <location>
        <position position="204"/>
    </location>
</feature>
<evidence type="ECO:0000256" key="4">
    <source>
        <dbReference type="ARBA" id="ARBA00023167"/>
    </source>
</evidence>
<evidence type="ECO:0000256" key="6">
    <source>
        <dbReference type="HAMAP-Rule" id="MF_01684"/>
    </source>
</evidence>
<dbReference type="GO" id="GO:0005829">
    <property type="term" value="C:cytosol"/>
    <property type="evidence" value="ECO:0007669"/>
    <property type="project" value="TreeGrafter"/>
</dbReference>
<protein>
    <recommendedName>
        <fullName evidence="6">5'-methylthioadenosine/S-adenosylhomocysteine nucleosidase</fullName>
        <shortName evidence="6">MTA/SAH nucleosidase</shortName>
        <shortName evidence="6">MTAN</shortName>
        <ecNumber evidence="6">3.2.2.9</ecNumber>
    </recommendedName>
    <alternativeName>
        <fullName evidence="6">5'-deoxyadenosine nucleosidase</fullName>
        <shortName evidence="6">DOA nucleosidase</shortName>
        <shortName evidence="6">dAdo nucleosidase</shortName>
    </alternativeName>
    <alternativeName>
        <fullName evidence="6">5'-methylthioadenosine nucleosidase</fullName>
        <shortName evidence="6">MTA nucleosidase</shortName>
    </alternativeName>
    <alternativeName>
        <fullName evidence="6">S-adenosylhomocysteine nucleosidase</fullName>
        <shortName evidence="6">AdoHcy nucleosidase</shortName>
        <shortName evidence="6">SAH nucleosidase</shortName>
        <shortName evidence="6">SRH nucleosidase</shortName>
    </alternativeName>
</protein>
<accession>A0A7T7XNS1</accession>
<comment type="function">
    <text evidence="6">Catalyzes the irreversible cleavage of the glycosidic bond in both 5'-methylthioadenosine (MTA) and S-adenosylhomocysteine (SAH/AdoHcy) to adenine and the corresponding thioribose, 5'-methylthioribose and S-ribosylhomocysteine, respectively. Also cleaves 5'-deoxyadenosine, a toxic by-product of radical S-adenosylmethionine (SAM) enzymes, into 5-deoxyribose and adenine.</text>
</comment>
<comment type="catalytic activity">
    <reaction evidence="5">
        <text>5'-deoxyadenosine + H2O = 5-deoxy-D-ribose + adenine</text>
        <dbReference type="Rhea" id="RHEA:29859"/>
        <dbReference type="ChEBI" id="CHEBI:15377"/>
        <dbReference type="ChEBI" id="CHEBI:16708"/>
        <dbReference type="ChEBI" id="CHEBI:17319"/>
        <dbReference type="ChEBI" id="CHEBI:149540"/>
        <dbReference type="EC" id="3.2.2.9"/>
    </reaction>
    <physiologicalReaction direction="left-to-right" evidence="5">
        <dbReference type="Rhea" id="RHEA:29860"/>
    </physiologicalReaction>
</comment>
<dbReference type="UniPathway" id="UPA00904">
    <property type="reaction ID" value="UER00871"/>
</dbReference>
<name>A0A7T7XNS1_9SPIR</name>
<reference evidence="8" key="1">
    <citation type="submission" date="2021-01" db="EMBL/GenBank/DDBJ databases">
        <title>Description of Breznakiella homolactica.</title>
        <authorList>
            <person name="Song Y."/>
            <person name="Brune A."/>
        </authorList>
    </citation>
    <scope>NUCLEOTIDE SEQUENCE</scope>
    <source>
        <strain evidence="8">RmG30</strain>
    </source>
</reference>
<keyword evidence="9" id="KW-1185">Reference proteome</keyword>
<evidence type="ECO:0000313" key="8">
    <source>
        <dbReference type="EMBL" id="QQO09698.1"/>
    </source>
</evidence>
<evidence type="ECO:0000256" key="2">
    <source>
        <dbReference type="ARBA" id="ARBA00022605"/>
    </source>
</evidence>
<comment type="catalytic activity">
    <reaction evidence="6">
        <text>S-adenosyl-L-homocysteine + H2O = S-(5-deoxy-D-ribos-5-yl)-L-homocysteine + adenine</text>
        <dbReference type="Rhea" id="RHEA:17805"/>
        <dbReference type="ChEBI" id="CHEBI:15377"/>
        <dbReference type="ChEBI" id="CHEBI:16708"/>
        <dbReference type="ChEBI" id="CHEBI:57856"/>
        <dbReference type="ChEBI" id="CHEBI:58195"/>
        <dbReference type="EC" id="3.2.2.9"/>
    </reaction>
</comment>
<comment type="similarity">
    <text evidence="6">Belongs to the PNP/UDP phosphorylase family. MtnN subfamily.</text>
</comment>
<comment type="pathway">
    <text evidence="1 6">Amino-acid biosynthesis; L-methionine biosynthesis via salvage pathway; S-methyl-5-thio-alpha-D-ribose 1-phosphate from S-methyl-5'-thioadenosine (hydrolase route): step 1/2.</text>
</comment>
<dbReference type="FunFam" id="3.40.50.1580:FF:000001">
    <property type="entry name" value="MTA/SAH nucleosidase family protein"/>
    <property type="match status" value="1"/>
</dbReference>
<feature type="binding site" evidence="6">
    <location>
        <begin position="180"/>
        <end position="181"/>
    </location>
    <ligand>
        <name>substrate</name>
    </ligand>
</feature>
<dbReference type="HAMAP" id="MF_01684">
    <property type="entry name" value="Salvage_MtnN"/>
    <property type="match status" value="1"/>
</dbReference>
<dbReference type="RefSeq" id="WP_215627001.1">
    <property type="nucleotide sequence ID" value="NZ_CP067089.2"/>
</dbReference>
<comment type="catalytic activity">
    <reaction evidence="6">
        <text>S-methyl-5'-thioadenosine + H2O = 5-(methylsulfanyl)-D-ribose + adenine</text>
        <dbReference type="Rhea" id="RHEA:13617"/>
        <dbReference type="ChEBI" id="CHEBI:15377"/>
        <dbReference type="ChEBI" id="CHEBI:16708"/>
        <dbReference type="ChEBI" id="CHEBI:17509"/>
        <dbReference type="ChEBI" id="CHEBI:78440"/>
        <dbReference type="EC" id="3.2.2.9"/>
    </reaction>
</comment>
<keyword evidence="2 6" id="KW-0028">Amino-acid biosynthesis</keyword>
<dbReference type="GO" id="GO:0019284">
    <property type="term" value="P:L-methionine salvage from S-adenosylmethionine"/>
    <property type="evidence" value="ECO:0007669"/>
    <property type="project" value="TreeGrafter"/>
</dbReference>
<feature type="binding site" evidence="6">
    <location>
        <position position="77"/>
    </location>
    <ligand>
        <name>substrate</name>
    </ligand>
</feature>
<dbReference type="NCBIfam" id="NF004079">
    <property type="entry name" value="PRK05584.1"/>
    <property type="match status" value="1"/>
</dbReference>
<evidence type="ECO:0000256" key="1">
    <source>
        <dbReference type="ARBA" id="ARBA00004945"/>
    </source>
</evidence>
<dbReference type="InterPro" id="IPR010049">
    <property type="entry name" value="MTA_SAH_Nsdase"/>
</dbReference>
<dbReference type="InterPro" id="IPR035994">
    <property type="entry name" value="Nucleoside_phosphorylase_sf"/>
</dbReference>
<organism evidence="8 9">
    <name type="scientific">Breznakiella homolactica</name>
    <dbReference type="NCBI Taxonomy" id="2798577"/>
    <lineage>
        <taxon>Bacteria</taxon>
        <taxon>Pseudomonadati</taxon>
        <taxon>Spirochaetota</taxon>
        <taxon>Spirochaetia</taxon>
        <taxon>Spirochaetales</taxon>
        <taxon>Breznakiellaceae</taxon>
        <taxon>Breznakiella</taxon>
    </lineage>
</organism>
<feature type="domain" description="Nucleoside phosphorylase" evidence="7">
    <location>
        <begin position="2"/>
        <end position="234"/>
    </location>
</feature>
<evidence type="ECO:0000313" key="9">
    <source>
        <dbReference type="Proteomes" id="UP000595917"/>
    </source>
</evidence>
<feature type="active site" description="Proton acceptor" evidence="6">
    <location>
        <position position="11"/>
    </location>
</feature>
<sequence>MIGIIGAMEDEVALLRSAMEGAVAKTVGQFEFISGNLEKKAVVLLRCGIGKVNAAVGCALLVTEFAPDFVINTGSAGGIDPSLNFGDAVISNGLVYHDVDVTAFGYKMGQVPGCPEIFPVPADLINRAESAVDSLKAEGTLPREFTHVRGLIGSGDVFMHEPERIAEARKLFPAMCAVEMEGAAIAHACSMFSVPSLIIRALSDIAGTESPVTFDEFLPVASKHSSEIVRRIVRDS</sequence>
<dbReference type="GO" id="GO:0019509">
    <property type="term" value="P:L-methionine salvage from methylthioadenosine"/>
    <property type="evidence" value="ECO:0007669"/>
    <property type="project" value="UniProtKB-UniRule"/>
</dbReference>
<keyword evidence="8" id="KW-0326">Glycosidase</keyword>
<dbReference type="EC" id="3.2.2.9" evidence="6"/>
<proteinExistence type="inferred from homology"/>
<dbReference type="Pfam" id="PF01048">
    <property type="entry name" value="PNP_UDP_1"/>
    <property type="match status" value="1"/>
</dbReference>
<dbReference type="Proteomes" id="UP000595917">
    <property type="component" value="Chromosome"/>
</dbReference>
<evidence type="ECO:0000256" key="5">
    <source>
        <dbReference type="ARBA" id="ARBA00050313"/>
    </source>
</evidence>
<dbReference type="NCBIfam" id="TIGR01704">
    <property type="entry name" value="MTA_SAH-Nsdase"/>
    <property type="match status" value="1"/>
</dbReference>
<dbReference type="PANTHER" id="PTHR46832">
    <property type="entry name" value="5'-METHYLTHIOADENOSINE/S-ADENOSYLHOMOCYSTEINE NUCLEOSIDASE"/>
    <property type="match status" value="1"/>
</dbReference>
<keyword evidence="4 6" id="KW-0486">Methionine biosynthesis</keyword>
<keyword evidence="3 6" id="KW-0378">Hydrolase</keyword>
<dbReference type="AlphaFoldDB" id="A0A7T7XNS1"/>
<evidence type="ECO:0000259" key="7">
    <source>
        <dbReference type="Pfam" id="PF01048"/>
    </source>
</evidence>
<dbReference type="CDD" id="cd09008">
    <property type="entry name" value="MTAN"/>
    <property type="match status" value="1"/>
</dbReference>